<keyword evidence="1" id="KW-0540">Nuclease</keyword>
<dbReference type="EMBL" id="DRZX01000264">
    <property type="protein sequence ID" value="HHS49294.1"/>
    <property type="molecule type" value="Genomic_DNA"/>
</dbReference>
<organism evidence="1">
    <name type="scientific">Desulfurella acetivorans</name>
    <dbReference type="NCBI Taxonomy" id="33002"/>
    <lineage>
        <taxon>Bacteria</taxon>
        <taxon>Pseudomonadati</taxon>
        <taxon>Campylobacterota</taxon>
        <taxon>Desulfurellia</taxon>
        <taxon>Desulfurellales</taxon>
        <taxon>Desulfurellaceae</taxon>
        <taxon>Desulfurella</taxon>
    </lineage>
</organism>
<dbReference type="InterPro" id="IPR019068">
    <property type="entry name" value="Restrct_endonuc_II_MjaI"/>
</dbReference>
<accession>A0A7C6EB54</accession>
<dbReference type="Pfam" id="PF09568">
    <property type="entry name" value="RE_MjaI"/>
    <property type="match status" value="1"/>
</dbReference>
<dbReference type="GO" id="GO:0003677">
    <property type="term" value="F:DNA binding"/>
    <property type="evidence" value="ECO:0007669"/>
    <property type="project" value="InterPro"/>
</dbReference>
<reference evidence="1" key="1">
    <citation type="journal article" date="2020" name="mSystems">
        <title>Genome- and Community-Level Interaction Insights into Carbon Utilization and Element Cycling Functions of Hydrothermarchaeota in Hydrothermal Sediment.</title>
        <authorList>
            <person name="Zhou Z."/>
            <person name="Liu Y."/>
            <person name="Xu W."/>
            <person name="Pan J."/>
            <person name="Luo Z.H."/>
            <person name="Li M."/>
        </authorList>
    </citation>
    <scope>NUCLEOTIDE SEQUENCE [LARGE SCALE GENOMIC DNA]</scope>
    <source>
        <strain evidence="1">SpSt-1135</strain>
    </source>
</reference>
<proteinExistence type="predicted"/>
<name>A0A7C6EB54_DESAE</name>
<gene>
    <name evidence="1" type="ORF">ENM99_05560</name>
</gene>
<dbReference type="Proteomes" id="UP000886400">
    <property type="component" value="Unassembled WGS sequence"/>
</dbReference>
<evidence type="ECO:0000313" key="1">
    <source>
        <dbReference type="EMBL" id="HHS49294.1"/>
    </source>
</evidence>
<dbReference type="GO" id="GO:0009036">
    <property type="term" value="F:type II site-specific deoxyribonuclease activity"/>
    <property type="evidence" value="ECO:0007669"/>
    <property type="project" value="InterPro"/>
</dbReference>
<dbReference type="AlphaFoldDB" id="A0A7C6EB54"/>
<dbReference type="GO" id="GO:0009307">
    <property type="term" value="P:DNA restriction-modification system"/>
    <property type="evidence" value="ECO:0007669"/>
    <property type="project" value="InterPro"/>
</dbReference>
<sequence>MRWGLTKKSKVGPVSELIRKCSPKSLNDWEGYYYK</sequence>
<keyword evidence="1" id="KW-0255">Endonuclease</keyword>
<protein>
    <submittedName>
        <fullName evidence="1">MjaI family restriction endonuclease</fullName>
    </submittedName>
</protein>
<comment type="caution">
    <text evidence="1">The sequence shown here is derived from an EMBL/GenBank/DDBJ whole genome shotgun (WGS) entry which is preliminary data.</text>
</comment>
<keyword evidence="1" id="KW-0378">Hydrolase</keyword>